<evidence type="ECO:0000313" key="2">
    <source>
        <dbReference type="EMBL" id="KAH9645693.1"/>
    </source>
</evidence>
<keyword evidence="1" id="KW-0732">Signal</keyword>
<evidence type="ECO:0000313" key="3">
    <source>
        <dbReference type="Proteomes" id="UP000814243"/>
    </source>
</evidence>
<accession>A0A922SSP2</accession>
<gene>
    <name evidence="2" type="ORF">HF086_003366</name>
</gene>
<protein>
    <submittedName>
        <fullName evidence="2">Uncharacterized protein</fullName>
    </submittedName>
</protein>
<proteinExistence type="predicted"/>
<dbReference type="AlphaFoldDB" id="A0A922SSP2"/>
<evidence type="ECO:0000256" key="1">
    <source>
        <dbReference type="SAM" id="SignalP"/>
    </source>
</evidence>
<comment type="caution">
    <text evidence="2">The sequence shown here is derived from an EMBL/GenBank/DDBJ whole genome shotgun (WGS) entry which is preliminary data.</text>
</comment>
<dbReference type="EMBL" id="JACEFF010000018">
    <property type="protein sequence ID" value="KAH9645693.1"/>
    <property type="molecule type" value="Genomic_DNA"/>
</dbReference>
<organism evidence="2 3">
    <name type="scientific">Spodoptera exigua</name>
    <name type="common">Beet armyworm</name>
    <name type="synonym">Noctua fulgens</name>
    <dbReference type="NCBI Taxonomy" id="7107"/>
    <lineage>
        <taxon>Eukaryota</taxon>
        <taxon>Metazoa</taxon>
        <taxon>Ecdysozoa</taxon>
        <taxon>Arthropoda</taxon>
        <taxon>Hexapoda</taxon>
        <taxon>Insecta</taxon>
        <taxon>Pterygota</taxon>
        <taxon>Neoptera</taxon>
        <taxon>Endopterygota</taxon>
        <taxon>Lepidoptera</taxon>
        <taxon>Glossata</taxon>
        <taxon>Ditrysia</taxon>
        <taxon>Noctuoidea</taxon>
        <taxon>Noctuidae</taxon>
        <taxon>Amphipyrinae</taxon>
        <taxon>Spodoptera</taxon>
    </lineage>
</organism>
<dbReference type="Proteomes" id="UP000814243">
    <property type="component" value="Unassembled WGS sequence"/>
</dbReference>
<sequence>MRAFLAIFLFLVCFKKQSHATFGDFIKNLPSDIAHAFSSAWDTISDAVKKPVRIKRIGQGGRLKTTASVNDETDEPKRILMMKPVTKMKYRHYEYTEDSTKSGQKVTIPILRAPVFNSLREWIDMQKPYYARKDRSKNLKVEKKIMREEVIVQYF</sequence>
<feature type="signal peptide" evidence="1">
    <location>
        <begin position="1"/>
        <end position="20"/>
    </location>
</feature>
<feature type="chain" id="PRO_5036726087" evidence="1">
    <location>
        <begin position="21"/>
        <end position="155"/>
    </location>
</feature>
<reference evidence="2" key="1">
    <citation type="journal article" date="2021" name="G3 (Bethesda)">
        <title>Genome and transcriptome analysis of the beet armyworm Spodoptera exigua reveals targets for pest control. .</title>
        <authorList>
            <person name="Simon S."/>
            <person name="Breeschoten T."/>
            <person name="Jansen H.J."/>
            <person name="Dirks R.P."/>
            <person name="Schranz M.E."/>
            <person name="Ros V.I.D."/>
        </authorList>
    </citation>
    <scope>NUCLEOTIDE SEQUENCE</scope>
    <source>
        <strain evidence="2">TB_SE_WUR_2020</strain>
    </source>
</reference>
<name>A0A922SSP2_SPOEX</name>